<sequence length="34" mass="3700">MPGDPRCKTPAAPRWPSRNNHGRRHSGSGLTSKS</sequence>
<organism evidence="2 3">
    <name type="scientific">Klebsiella phage Soft</name>
    <dbReference type="NCBI Taxonomy" id="2601626"/>
    <lineage>
        <taxon>Viruses</taxon>
        <taxon>Duplodnaviria</taxon>
        <taxon>Heunggongvirae</taxon>
        <taxon>Uroviricota</taxon>
        <taxon>Caudoviricetes</taxon>
        <taxon>Casjensviridae</taxon>
        <taxon>Yonseivirus</taxon>
        <taxon>Yonseivirus soft</taxon>
    </lineage>
</organism>
<proteinExistence type="predicted"/>
<protein>
    <submittedName>
        <fullName evidence="2">Uncharacterized protein</fullName>
    </submittedName>
</protein>
<dbReference type="Proteomes" id="UP000324815">
    <property type="component" value="Segment"/>
</dbReference>
<accession>A0A5C1K9Z1</accession>
<name>A0A5C1K9Z1_9CAUD</name>
<feature type="region of interest" description="Disordered" evidence="1">
    <location>
        <begin position="1"/>
        <end position="34"/>
    </location>
</feature>
<dbReference type="EMBL" id="MN106244">
    <property type="protein sequence ID" value="QEM42134.1"/>
    <property type="molecule type" value="Genomic_DNA"/>
</dbReference>
<keyword evidence="3" id="KW-1185">Reference proteome</keyword>
<evidence type="ECO:0000313" key="2">
    <source>
        <dbReference type="EMBL" id="QEM42134.1"/>
    </source>
</evidence>
<evidence type="ECO:0000256" key="1">
    <source>
        <dbReference type="SAM" id="MobiDB-lite"/>
    </source>
</evidence>
<gene>
    <name evidence="2" type="ORF">CPTSoftv3_016</name>
</gene>
<evidence type="ECO:0000313" key="3">
    <source>
        <dbReference type="Proteomes" id="UP000324815"/>
    </source>
</evidence>
<reference evidence="2" key="1">
    <citation type="submission" date="2019-06" db="EMBL/GenBank/DDBJ databases">
        <title>Complete genome sequence of Klebsiella pneumonaie chi-like phage Soft.</title>
        <authorList>
            <person name="Michalik J.A."/>
            <person name="Kohler B."/>
            <person name="Liu M."/>
            <person name="Gill J."/>
        </authorList>
    </citation>
    <scope>NUCLEOTIDE SEQUENCE [LARGE SCALE GENOMIC DNA]</scope>
</reference>